<dbReference type="EMBL" id="MKIN01000014">
    <property type="protein sequence ID" value="OLP52386.1"/>
    <property type="molecule type" value="Genomic_DNA"/>
</dbReference>
<dbReference type="InterPro" id="IPR000477">
    <property type="entry name" value="RT_dom"/>
</dbReference>
<reference evidence="3 4" key="1">
    <citation type="submission" date="2016-09" db="EMBL/GenBank/DDBJ databases">
        <title>Rhizobium oryziradicis sp. nov., isolated from the root of rice.</title>
        <authorList>
            <person name="Zhao J."/>
            <person name="Zhang X."/>
        </authorList>
    </citation>
    <scope>NUCLEOTIDE SEQUENCE [LARGE SCALE GENOMIC DNA]</scope>
    <source>
        <strain evidence="3 4">14971</strain>
    </source>
</reference>
<evidence type="ECO:0000259" key="2">
    <source>
        <dbReference type="PROSITE" id="PS50878"/>
    </source>
</evidence>
<evidence type="ECO:0000313" key="3">
    <source>
        <dbReference type="EMBL" id="OLP52386.1"/>
    </source>
</evidence>
<dbReference type="SUPFAM" id="SSF56672">
    <property type="entry name" value="DNA/RNA polymerases"/>
    <property type="match status" value="1"/>
</dbReference>
<dbReference type="Pfam" id="PF00078">
    <property type="entry name" value="RVT_1"/>
    <property type="match status" value="1"/>
</dbReference>
<feature type="domain" description="Reverse transcriptase" evidence="2">
    <location>
        <begin position="48"/>
        <end position="380"/>
    </location>
</feature>
<name>A0A1Q9ABZ5_9HYPH</name>
<dbReference type="InterPro" id="IPR051083">
    <property type="entry name" value="GrpII_Intron_Splice-Mob/Def"/>
</dbReference>
<dbReference type="Proteomes" id="UP000185598">
    <property type="component" value="Unassembled WGS sequence"/>
</dbReference>
<gene>
    <name evidence="3" type="ORF">BJF91_02335</name>
</gene>
<dbReference type="PANTHER" id="PTHR34047:SF8">
    <property type="entry name" value="PROTEIN YKFC"/>
    <property type="match status" value="1"/>
</dbReference>
<dbReference type="STRING" id="887144.BJF91_02335"/>
<dbReference type="OrthoDB" id="9793236at2"/>
<dbReference type="InterPro" id="IPR043502">
    <property type="entry name" value="DNA/RNA_pol_sf"/>
</dbReference>
<keyword evidence="4" id="KW-1185">Reference proteome</keyword>
<dbReference type="PROSITE" id="PS50878">
    <property type="entry name" value="RT_POL"/>
    <property type="match status" value="1"/>
</dbReference>
<organism evidence="3 4">
    <name type="scientific">Allorhizobium taibaishanense</name>
    <dbReference type="NCBI Taxonomy" id="887144"/>
    <lineage>
        <taxon>Bacteria</taxon>
        <taxon>Pseudomonadati</taxon>
        <taxon>Pseudomonadota</taxon>
        <taxon>Alphaproteobacteria</taxon>
        <taxon>Hyphomicrobiales</taxon>
        <taxon>Rhizobiaceae</taxon>
        <taxon>Rhizobium/Agrobacterium group</taxon>
        <taxon>Allorhizobium</taxon>
    </lineage>
</organism>
<keyword evidence="3" id="KW-0695">RNA-directed DNA polymerase</keyword>
<evidence type="ECO:0000256" key="1">
    <source>
        <dbReference type="ARBA" id="ARBA00034120"/>
    </source>
</evidence>
<dbReference type="GO" id="GO:0003964">
    <property type="term" value="F:RNA-directed DNA polymerase activity"/>
    <property type="evidence" value="ECO:0007669"/>
    <property type="project" value="UniProtKB-KW"/>
</dbReference>
<keyword evidence="3" id="KW-0548">Nucleotidyltransferase</keyword>
<accession>A0A1Q9ABZ5</accession>
<keyword evidence="3" id="KW-0808">Transferase</keyword>
<comment type="caution">
    <text evidence="3">The sequence shown here is derived from an EMBL/GenBank/DDBJ whole genome shotgun (WGS) entry which is preliminary data.</text>
</comment>
<dbReference type="AlphaFoldDB" id="A0A1Q9ABZ5"/>
<comment type="similarity">
    <text evidence="1">Belongs to the bacterial reverse transcriptase family.</text>
</comment>
<proteinExistence type="inferred from homology"/>
<dbReference type="PANTHER" id="PTHR34047">
    <property type="entry name" value="NUCLEAR INTRON MATURASE 1, MITOCHONDRIAL-RELATED"/>
    <property type="match status" value="1"/>
</dbReference>
<sequence>MEAHRSFCPLSLPRTTVKAWTASVRRYPHFDPVISEAEATDIATDPDRVRLHTFYPFLRYDEGWNAYTEKGKSGKRKDRPIRFAARLDSCIFSYYRHLLSAPYETKLQSEGLADAVIAYRRIAKASGGGGQSNIDFSLSAVEAIQSQGDCCSIALDISSFFETLDHDRLLDVWAELLGVPRLPNDHFKVFQAITRYAHVDVIQAYTRLGFYGDKTDRHGRTRPGYLKPRKEIPVQLCDGRTFQAKIARSATQPSIIEVNKCGKGVPQGAPLSDLLANAYLLDFDKYLRDVCSEFGGKFFRYSDDILVIAPISEIDARKLEADIRGAISTYGKGLVIKEEKSAIHRFEVNGDRQAVFTVKAADKSGNPMPSKPFEYLGFRYDGKHVYIRDKTMSNLHRKVASVCRATAIRQAKRYRGKTVHDILALTNIEKLIQAFGSVKDFKSKSADYRKWTFTTYAKRASKTMGPLGKPIERQIKNLRSAIHRKLEYELNRAR</sequence>
<protein>
    <submittedName>
        <fullName evidence="3">Reverse transcriptase</fullName>
    </submittedName>
</protein>
<evidence type="ECO:0000313" key="4">
    <source>
        <dbReference type="Proteomes" id="UP000185598"/>
    </source>
</evidence>